<keyword evidence="3" id="KW-1185">Reference proteome</keyword>
<evidence type="ECO:0000256" key="1">
    <source>
        <dbReference type="SAM" id="MobiDB-lite"/>
    </source>
</evidence>
<sequence>MACSPGLACSGTLLGGQGALQQFAGLPMAQLFEAVRRTVAGYRTAGSARESHAAEERPQAAGSSFGIRGHIYK</sequence>
<organism evidence="2 3">
    <name type="scientific">Paenibacillus melissococcoides</name>
    <dbReference type="NCBI Taxonomy" id="2912268"/>
    <lineage>
        <taxon>Bacteria</taxon>
        <taxon>Bacillati</taxon>
        <taxon>Bacillota</taxon>
        <taxon>Bacilli</taxon>
        <taxon>Bacillales</taxon>
        <taxon>Paenibacillaceae</taxon>
        <taxon>Paenibacillus</taxon>
    </lineage>
</organism>
<protein>
    <submittedName>
        <fullName evidence="2">Uncharacterized protein</fullName>
    </submittedName>
</protein>
<dbReference type="EMBL" id="CALYLO010000016">
    <property type="protein sequence ID" value="CAH8249405.1"/>
    <property type="molecule type" value="Genomic_DNA"/>
</dbReference>
<feature type="compositionally biased region" description="Basic and acidic residues" evidence="1">
    <location>
        <begin position="49"/>
        <end position="58"/>
    </location>
</feature>
<reference evidence="2" key="1">
    <citation type="submission" date="2022-06" db="EMBL/GenBank/DDBJ databases">
        <authorList>
            <person name="Dietemann V."/>
            <person name="Ory F."/>
            <person name="Dainat B."/>
            <person name="Oberhansli S."/>
        </authorList>
    </citation>
    <scope>NUCLEOTIDE SEQUENCE</scope>
    <source>
        <strain evidence="2">Ena-SAMPLE-TAB-26-04-2022-14:26:32:270-5432</strain>
    </source>
</reference>
<dbReference type="RefSeq" id="WP_213428895.1">
    <property type="nucleotide sequence ID" value="NZ_AP031316.1"/>
</dbReference>
<evidence type="ECO:0000313" key="3">
    <source>
        <dbReference type="Proteomes" id="UP001154322"/>
    </source>
</evidence>
<proteinExistence type="predicted"/>
<dbReference type="Proteomes" id="UP001154322">
    <property type="component" value="Unassembled WGS sequence"/>
</dbReference>
<accession>A0ABM9GBQ6</accession>
<feature type="region of interest" description="Disordered" evidence="1">
    <location>
        <begin position="46"/>
        <end position="73"/>
    </location>
</feature>
<name>A0ABM9GBQ6_9BACL</name>
<gene>
    <name evidence="2" type="ORF">WJ0W_006590</name>
</gene>
<comment type="caution">
    <text evidence="2">The sequence shown here is derived from an EMBL/GenBank/DDBJ whole genome shotgun (WGS) entry which is preliminary data.</text>
</comment>
<evidence type="ECO:0000313" key="2">
    <source>
        <dbReference type="EMBL" id="CAH8249405.1"/>
    </source>
</evidence>